<feature type="domain" description="SAF" evidence="1">
    <location>
        <begin position="57"/>
        <end position="119"/>
    </location>
</feature>
<proteinExistence type="predicted"/>
<dbReference type="InterPro" id="IPR031571">
    <property type="entry name" value="RcpC_dom"/>
</dbReference>
<dbReference type="NCBIfam" id="TIGR03177">
    <property type="entry name" value="pilus_cpaB"/>
    <property type="match status" value="1"/>
</dbReference>
<dbReference type="EMBL" id="JAFLCK010000023">
    <property type="protein sequence ID" value="MBN8661670.1"/>
    <property type="molecule type" value="Genomic_DNA"/>
</dbReference>
<sequence length="323" mass="35133">MVQTLEQTNKMLLSKERLPVKKPQSSPLTLILVALLVVLAGATVFKAMTPKPVVQTINVVGAGQDILPGTRISYNNLHYVTVPASFDQEGLFAKNNMVVGRIARTFISKGEPLHDTSLLKAGQTLSQELETHERAISLKLDDEALVDHGITGGDKVDVIFTATKEGKKYTKTICQNLPVIFSLPKEAVKSKSLQGHDASRITLAVTPEQAEILSQAEETGRIRLVLRNRLSTVEPKSYGIAEDDLLPAKAHQTQPSLPAAAPAAVPFNSNLQPALPALAVPPPPPLFDLNPVKTMPEVKKAADWVVEVFTGNRRETHEFPRSQ</sequence>
<gene>
    <name evidence="2" type="primary">cpaB</name>
    <name evidence="2" type="ORF">J0M35_14990</name>
</gene>
<dbReference type="InterPro" id="IPR017592">
    <property type="entry name" value="Pilus_assmbl_Flp-typ_CpaB"/>
</dbReference>
<name>A0A8J7TNC3_9BACT</name>
<accession>A0A8J7TNC3</accession>
<organism evidence="2 3">
    <name type="scientific">Candidatus Obscuribacter phosphatis</name>
    <dbReference type="NCBI Taxonomy" id="1906157"/>
    <lineage>
        <taxon>Bacteria</taxon>
        <taxon>Bacillati</taxon>
        <taxon>Candidatus Melainabacteria</taxon>
        <taxon>Candidatus Obscuribacterales</taxon>
        <taxon>Candidatus Obscuribacteraceae</taxon>
        <taxon>Candidatus Obscuribacter</taxon>
    </lineage>
</organism>
<dbReference type="Pfam" id="PF16976">
    <property type="entry name" value="RcpC"/>
    <property type="match status" value="1"/>
</dbReference>
<evidence type="ECO:0000259" key="1">
    <source>
        <dbReference type="SMART" id="SM00858"/>
    </source>
</evidence>
<reference evidence="2" key="1">
    <citation type="submission" date="2021-02" db="EMBL/GenBank/DDBJ databases">
        <title>Genome-Resolved Metagenomics of a Microbial Community Performing Photosynthetic Biological Nutrient Removal.</title>
        <authorList>
            <person name="Mcdaniel E.A."/>
        </authorList>
    </citation>
    <scope>NUCLEOTIDE SEQUENCE</scope>
    <source>
        <strain evidence="2">UWPOB_OBS1</strain>
    </source>
</reference>
<comment type="caution">
    <text evidence="2">The sequence shown here is derived from an EMBL/GenBank/DDBJ whole genome shotgun (WGS) entry which is preliminary data.</text>
</comment>
<evidence type="ECO:0000313" key="2">
    <source>
        <dbReference type="EMBL" id="MBN8661670.1"/>
    </source>
</evidence>
<dbReference type="Proteomes" id="UP000664277">
    <property type="component" value="Unassembled WGS sequence"/>
</dbReference>
<dbReference type="SMART" id="SM00858">
    <property type="entry name" value="SAF"/>
    <property type="match status" value="1"/>
</dbReference>
<dbReference type="AlphaFoldDB" id="A0A8J7TNC3"/>
<dbReference type="InterPro" id="IPR013974">
    <property type="entry name" value="SAF"/>
</dbReference>
<dbReference type="CDD" id="cd11614">
    <property type="entry name" value="SAF_CpaB_FlgA_like"/>
    <property type="match status" value="1"/>
</dbReference>
<evidence type="ECO:0000313" key="3">
    <source>
        <dbReference type="Proteomes" id="UP000664277"/>
    </source>
</evidence>
<dbReference type="Pfam" id="PF08666">
    <property type="entry name" value="SAF"/>
    <property type="match status" value="1"/>
</dbReference>
<protein>
    <submittedName>
        <fullName evidence="2">Flp pilus assembly protein CpaB</fullName>
    </submittedName>
</protein>